<comment type="caution">
    <text evidence="3">The sequence shown here is derived from an EMBL/GenBank/DDBJ whole genome shotgun (WGS) entry which is preliminary data.</text>
</comment>
<keyword evidence="4" id="KW-1185">Reference proteome</keyword>
<dbReference type="RefSeq" id="WP_202653459.1">
    <property type="nucleotide sequence ID" value="NZ_JAESWB010000134.1"/>
</dbReference>
<feature type="coiled-coil region" evidence="1">
    <location>
        <begin position="31"/>
        <end position="65"/>
    </location>
</feature>
<dbReference type="EMBL" id="JAESWB010000134">
    <property type="protein sequence ID" value="MBL4952181.1"/>
    <property type="molecule type" value="Genomic_DNA"/>
</dbReference>
<evidence type="ECO:0000313" key="3">
    <source>
        <dbReference type="EMBL" id="MBL4952181.1"/>
    </source>
</evidence>
<keyword evidence="1" id="KW-0175">Coiled coil</keyword>
<feature type="region of interest" description="Disordered" evidence="2">
    <location>
        <begin position="1"/>
        <end position="21"/>
    </location>
</feature>
<reference evidence="3 4" key="1">
    <citation type="submission" date="2021-01" db="EMBL/GenBank/DDBJ databases">
        <title>Genome public.</title>
        <authorList>
            <person name="Liu C."/>
            <person name="Sun Q."/>
        </authorList>
    </citation>
    <scope>NUCLEOTIDE SEQUENCE [LARGE SCALE GENOMIC DNA]</scope>
    <source>
        <strain evidence="3 4">YIM B02564</strain>
    </source>
</reference>
<evidence type="ECO:0000313" key="4">
    <source>
        <dbReference type="Proteomes" id="UP000623967"/>
    </source>
</evidence>
<evidence type="ECO:0000256" key="1">
    <source>
        <dbReference type="SAM" id="Coils"/>
    </source>
</evidence>
<accession>A0ABS1TPM7</accession>
<protein>
    <submittedName>
        <fullName evidence="3">Uncharacterized protein</fullName>
    </submittedName>
</protein>
<name>A0ABS1TPM7_9BACI</name>
<dbReference type="Proteomes" id="UP000623967">
    <property type="component" value="Unassembled WGS sequence"/>
</dbReference>
<organism evidence="3 4">
    <name type="scientific">Neobacillus paridis</name>
    <dbReference type="NCBI Taxonomy" id="2803862"/>
    <lineage>
        <taxon>Bacteria</taxon>
        <taxon>Bacillati</taxon>
        <taxon>Bacillota</taxon>
        <taxon>Bacilli</taxon>
        <taxon>Bacillales</taxon>
        <taxon>Bacillaceae</taxon>
        <taxon>Neobacillus</taxon>
    </lineage>
</organism>
<proteinExistence type="predicted"/>
<evidence type="ECO:0000256" key="2">
    <source>
        <dbReference type="SAM" id="MobiDB-lite"/>
    </source>
</evidence>
<sequence>MKQNNYHRSESNYDFRTNNISPQEAAQRRILRNKELEEEKIKNVLDRLKQQYRVYERELKENNENEDRMIDLSIACILANSIPYLLKLIENAENERIKSFHEGYKQGLFDAEMKRLTDED</sequence>
<gene>
    <name evidence="3" type="ORF">JK635_08140</name>
</gene>